<name>A0A9W9LTG3_9EURO</name>
<protein>
    <submittedName>
        <fullName evidence="2">Uncharacterized protein</fullName>
    </submittedName>
</protein>
<proteinExistence type="predicted"/>
<feature type="region of interest" description="Disordered" evidence="1">
    <location>
        <begin position="439"/>
        <end position="490"/>
    </location>
</feature>
<feature type="region of interest" description="Disordered" evidence="1">
    <location>
        <begin position="52"/>
        <end position="334"/>
    </location>
</feature>
<feature type="compositionally biased region" description="Basic and acidic residues" evidence="1">
    <location>
        <begin position="152"/>
        <end position="162"/>
    </location>
</feature>
<feature type="compositionally biased region" description="Basic and acidic residues" evidence="1">
    <location>
        <begin position="87"/>
        <end position="97"/>
    </location>
</feature>
<dbReference type="Pfam" id="PF17104">
    <property type="entry name" value="YBL010C_LAA2"/>
    <property type="match status" value="1"/>
</dbReference>
<dbReference type="RefSeq" id="XP_056546495.1">
    <property type="nucleotide sequence ID" value="XM_056682889.1"/>
</dbReference>
<dbReference type="EMBL" id="JAPQKN010000001">
    <property type="protein sequence ID" value="KAJ5174887.1"/>
    <property type="molecule type" value="Genomic_DNA"/>
</dbReference>
<comment type="caution">
    <text evidence="2">The sequence shown here is derived from an EMBL/GenBank/DDBJ whole genome shotgun (WGS) entry which is preliminary data.</text>
</comment>
<evidence type="ECO:0000313" key="2">
    <source>
        <dbReference type="EMBL" id="KAJ5174887.1"/>
    </source>
</evidence>
<dbReference type="PANTHER" id="PTHR38698">
    <property type="entry name" value="EXPRESSED PROTEIN"/>
    <property type="match status" value="1"/>
</dbReference>
<accession>A0A9W9LTG3</accession>
<reference evidence="2" key="2">
    <citation type="journal article" date="2023" name="IMA Fungus">
        <title>Comparative genomic study of the Penicillium genus elucidates a diverse pangenome and 15 lateral gene transfer events.</title>
        <authorList>
            <person name="Petersen C."/>
            <person name="Sorensen T."/>
            <person name="Nielsen M.R."/>
            <person name="Sondergaard T.E."/>
            <person name="Sorensen J.L."/>
            <person name="Fitzpatrick D.A."/>
            <person name="Frisvad J.C."/>
            <person name="Nielsen K.L."/>
        </authorList>
    </citation>
    <scope>NUCLEOTIDE SEQUENCE</scope>
    <source>
        <strain evidence="2">IBT 26290</strain>
    </source>
</reference>
<organism evidence="2 3">
    <name type="scientific">Penicillium canariense</name>
    <dbReference type="NCBI Taxonomy" id="189055"/>
    <lineage>
        <taxon>Eukaryota</taxon>
        <taxon>Fungi</taxon>
        <taxon>Dikarya</taxon>
        <taxon>Ascomycota</taxon>
        <taxon>Pezizomycotina</taxon>
        <taxon>Eurotiomycetes</taxon>
        <taxon>Eurotiomycetidae</taxon>
        <taxon>Eurotiales</taxon>
        <taxon>Aspergillaceae</taxon>
        <taxon>Penicillium</taxon>
    </lineage>
</organism>
<dbReference type="Proteomes" id="UP001149163">
    <property type="component" value="Unassembled WGS sequence"/>
</dbReference>
<reference evidence="2" key="1">
    <citation type="submission" date="2022-11" db="EMBL/GenBank/DDBJ databases">
        <authorList>
            <person name="Petersen C."/>
        </authorList>
    </citation>
    <scope>NUCLEOTIDE SEQUENCE</scope>
    <source>
        <strain evidence="2">IBT 26290</strain>
    </source>
</reference>
<feature type="compositionally biased region" description="Polar residues" evidence="1">
    <location>
        <begin position="316"/>
        <end position="326"/>
    </location>
</feature>
<feature type="compositionally biased region" description="Acidic residues" evidence="1">
    <location>
        <begin position="264"/>
        <end position="311"/>
    </location>
</feature>
<dbReference type="PANTHER" id="PTHR38698:SF1">
    <property type="entry name" value="FUNGAL PROTEIN"/>
    <property type="match status" value="1"/>
</dbReference>
<gene>
    <name evidence="2" type="ORF">N7482_000764</name>
</gene>
<evidence type="ECO:0000313" key="3">
    <source>
        <dbReference type="Proteomes" id="UP001149163"/>
    </source>
</evidence>
<keyword evidence="3" id="KW-1185">Reference proteome</keyword>
<feature type="region of interest" description="Disordered" evidence="1">
    <location>
        <begin position="1"/>
        <end position="30"/>
    </location>
</feature>
<dbReference type="OrthoDB" id="5378975at2759"/>
<feature type="compositionally biased region" description="Polar residues" evidence="1">
    <location>
        <begin position="460"/>
        <end position="473"/>
    </location>
</feature>
<dbReference type="AlphaFoldDB" id="A0A9W9LTG3"/>
<evidence type="ECO:0000256" key="1">
    <source>
        <dbReference type="SAM" id="MobiDB-lite"/>
    </source>
</evidence>
<dbReference type="GeneID" id="81422065"/>
<dbReference type="InterPro" id="IPR031355">
    <property type="entry name" value="YBL010C/LAA2-like"/>
</dbReference>
<sequence length="561" mass="60692">MSEALPDPSTLLQPPSKTTEMEDPGAEDNGMFSKISYVTFLGGRLIRDLTSAASDSDEDHFSDASEGHANLQPKSPQSGRASPVPRTRVERVDDSLQHGEVPGTEAYEKRGQDAVPDEIEVIPEGSHRRDPPPAGSQDRPSTPGGSPIPRTIVEKVDPESPSHGEIPGTEAYEKREADAVPDIVTRASDSDSSLPPPAADRESPDSNASNQPVPETRISRVDTLPAEDELPSRPRAHQRSPSDAMPDSVESLNADPPTPPDHAVEDDTIEGGDDDEGFGDDFDEFVEEQGDMGDDDFGDFDDGFQEPEVVEDAATAGTTSPQQPQAPISVPPLTNFDDFKSTSELLTALQSTLDNLLPSSQELDSLPPVEPIPDSSAIFSTERSLSLWSQLVAPPPLQPQNWVKSRIRRLFLVSLGVPVDLDEILPASKQKKLILPSIDLDNSGPNTLSHNQLRKEGDAQSETTTTGQAPTRSKPTRRGAAPPPQLDLSSVRRLCATTDAALSGLTDTELTQHVSELEQVTLRASAVLEYWLKRRDGLVGEKEAFEGVIENLVSHVRRVRK</sequence>